<accession>A0A1U7LKJ7</accession>
<dbReference type="GO" id="GO:0005634">
    <property type="term" value="C:nucleus"/>
    <property type="evidence" value="ECO:0007669"/>
    <property type="project" value="EnsemblFungi"/>
</dbReference>
<keyword evidence="7" id="KW-1185">Reference proteome</keyword>
<comment type="caution">
    <text evidence="6">The sequence shown here is derived from an EMBL/GenBank/DDBJ whole genome shotgun (WGS) entry which is preliminary data.</text>
</comment>
<evidence type="ECO:0000256" key="2">
    <source>
        <dbReference type="ARBA" id="ARBA00010926"/>
    </source>
</evidence>
<reference evidence="6 7" key="1">
    <citation type="submission" date="2016-04" db="EMBL/GenBank/DDBJ databases">
        <title>Evolutionary innovation and constraint leading to complex multicellularity in the Ascomycota.</title>
        <authorList>
            <person name="Cisse O."/>
            <person name="Nguyen A."/>
            <person name="Hewitt D.A."/>
            <person name="Jedd G."/>
            <person name="Stajich J.E."/>
        </authorList>
    </citation>
    <scope>NUCLEOTIDE SEQUENCE [LARGE SCALE GENOMIC DNA]</scope>
    <source>
        <strain evidence="6 7">DAH-3</strain>
    </source>
</reference>
<evidence type="ECO:0000259" key="5">
    <source>
        <dbReference type="SMART" id="SM01010"/>
    </source>
</evidence>
<protein>
    <recommendedName>
        <fullName evidence="5">Association with the SNF1 complex (ASC) domain-containing protein</fullName>
    </recommendedName>
</protein>
<feature type="domain" description="Association with the SNF1 complex (ASC)" evidence="5">
    <location>
        <begin position="222"/>
        <end position="311"/>
    </location>
</feature>
<evidence type="ECO:0000313" key="7">
    <source>
        <dbReference type="Proteomes" id="UP000186594"/>
    </source>
</evidence>
<dbReference type="Gene3D" id="6.20.250.60">
    <property type="match status" value="1"/>
</dbReference>
<comment type="similarity">
    <text evidence="2">Belongs to the 5'-AMP-activated protein kinase beta subunit family.</text>
</comment>
<dbReference type="SUPFAM" id="SSF160219">
    <property type="entry name" value="AMPKBI-like"/>
    <property type="match status" value="1"/>
</dbReference>
<dbReference type="InterPro" id="IPR037256">
    <property type="entry name" value="ASC_dom_sf"/>
</dbReference>
<dbReference type="GO" id="GO:0031588">
    <property type="term" value="C:nucleotide-activated protein kinase complex"/>
    <property type="evidence" value="ECO:0007669"/>
    <property type="project" value="EnsemblFungi"/>
</dbReference>
<proteinExistence type="inferred from homology"/>
<feature type="compositionally biased region" description="Polar residues" evidence="4">
    <location>
        <begin position="1"/>
        <end position="20"/>
    </location>
</feature>
<gene>
    <name evidence="6" type="ORF">NEOLI_003978</name>
</gene>
<dbReference type="OrthoDB" id="531008at2759"/>
<dbReference type="PANTHER" id="PTHR10343:SF84">
    <property type="entry name" value="5'-AMP-ACTIVATED PROTEIN KINASE SUBUNIT BETA-1"/>
    <property type="match status" value="1"/>
</dbReference>
<dbReference type="Pfam" id="PF04739">
    <property type="entry name" value="AMPKBI"/>
    <property type="match status" value="1"/>
</dbReference>
<dbReference type="Pfam" id="PF16561">
    <property type="entry name" value="AMPK1_CBM"/>
    <property type="match status" value="1"/>
</dbReference>
<dbReference type="GO" id="GO:1900735">
    <property type="term" value="P:positive regulation of flocculation"/>
    <property type="evidence" value="ECO:0007669"/>
    <property type="project" value="EnsemblFungi"/>
</dbReference>
<sequence length="314" mass="33922">MGNSQSSTFDTARTPPQSLKATRRRGNSSVEHSPVLGRVPDLPAIPDEEISKLDLNASSTVPAENISGGASVVSQENGNETQDGASLGARINVLIGLGQTVPTFLTWNGGGEKVYVTGTFNGWRKRIEMNKRSEIITITQAHFCPSVNDFSTVINLPPGPHRIKFIVDGEWRNSSALETATDSAGNLVNYIEVANSKVSSSQSEASFLRSTLVLSMSFNSIIETPPVEYTSKTPEIFTNPAAFDLSKYIPPSLPPHLEKVILNQSTLMKDDASVLPSPNHVVLNHLAAGSIKQNVLAVSATTRYNRKVHPCEKK</sequence>
<evidence type="ECO:0000256" key="3">
    <source>
        <dbReference type="ARBA" id="ARBA00022490"/>
    </source>
</evidence>
<evidence type="ECO:0000313" key="6">
    <source>
        <dbReference type="EMBL" id="OLL23180.1"/>
    </source>
</evidence>
<dbReference type="SMART" id="SM01010">
    <property type="entry name" value="AMPKBI"/>
    <property type="match status" value="1"/>
</dbReference>
<keyword evidence="3" id="KW-0963">Cytoplasm</keyword>
<dbReference type="InterPro" id="IPR014756">
    <property type="entry name" value="Ig_E-set"/>
</dbReference>
<dbReference type="InterPro" id="IPR032640">
    <property type="entry name" value="AMPK1_CBM"/>
</dbReference>
<dbReference type="EMBL" id="LXFE01002192">
    <property type="protein sequence ID" value="OLL23180.1"/>
    <property type="molecule type" value="Genomic_DNA"/>
</dbReference>
<dbReference type="CDD" id="cd02859">
    <property type="entry name" value="E_set_AMPKbeta_like_N"/>
    <property type="match status" value="1"/>
</dbReference>
<dbReference type="FunFam" id="2.60.40.10:FF:000562">
    <property type="entry name" value="Snf1 kinase complex beta-subunit Gal83"/>
    <property type="match status" value="1"/>
</dbReference>
<dbReference type="Proteomes" id="UP000186594">
    <property type="component" value="Unassembled WGS sequence"/>
</dbReference>
<dbReference type="PANTHER" id="PTHR10343">
    <property type="entry name" value="5'-AMP-ACTIVATED PROTEIN KINASE , BETA SUBUNIT"/>
    <property type="match status" value="1"/>
</dbReference>
<comment type="subcellular location">
    <subcellularLocation>
        <location evidence="1">Cytoplasm</location>
    </subcellularLocation>
</comment>
<dbReference type="InterPro" id="IPR006828">
    <property type="entry name" value="ASC_dom"/>
</dbReference>
<dbReference type="GO" id="GO:0019901">
    <property type="term" value="F:protein kinase binding"/>
    <property type="evidence" value="ECO:0007669"/>
    <property type="project" value="TreeGrafter"/>
</dbReference>
<dbReference type="STRING" id="1198029.A0A1U7LKJ7"/>
<dbReference type="SUPFAM" id="SSF81296">
    <property type="entry name" value="E set domains"/>
    <property type="match status" value="1"/>
</dbReference>
<dbReference type="Gene3D" id="2.60.40.10">
    <property type="entry name" value="Immunoglobulins"/>
    <property type="match status" value="1"/>
</dbReference>
<dbReference type="InterPro" id="IPR050827">
    <property type="entry name" value="CRP1_MDG1_kinase"/>
</dbReference>
<dbReference type="AlphaFoldDB" id="A0A1U7LKJ7"/>
<dbReference type="GO" id="GO:0005737">
    <property type="term" value="C:cytoplasm"/>
    <property type="evidence" value="ECO:0007669"/>
    <property type="project" value="UniProtKB-SubCell"/>
</dbReference>
<name>A0A1U7LKJ7_NEOID</name>
<organism evidence="6 7">
    <name type="scientific">Neolecta irregularis (strain DAH-3)</name>
    <dbReference type="NCBI Taxonomy" id="1198029"/>
    <lineage>
        <taxon>Eukaryota</taxon>
        <taxon>Fungi</taxon>
        <taxon>Dikarya</taxon>
        <taxon>Ascomycota</taxon>
        <taxon>Taphrinomycotina</taxon>
        <taxon>Neolectales</taxon>
        <taxon>Neolectaceae</taxon>
        <taxon>Neolecta</taxon>
    </lineage>
</organism>
<feature type="region of interest" description="Disordered" evidence="4">
    <location>
        <begin position="1"/>
        <end position="43"/>
    </location>
</feature>
<evidence type="ECO:0000256" key="1">
    <source>
        <dbReference type="ARBA" id="ARBA00004496"/>
    </source>
</evidence>
<dbReference type="InterPro" id="IPR013783">
    <property type="entry name" value="Ig-like_fold"/>
</dbReference>
<dbReference type="GO" id="GO:0007165">
    <property type="term" value="P:signal transduction"/>
    <property type="evidence" value="ECO:0007669"/>
    <property type="project" value="UniProtKB-ARBA"/>
</dbReference>
<evidence type="ECO:0000256" key="4">
    <source>
        <dbReference type="SAM" id="MobiDB-lite"/>
    </source>
</evidence>